<protein>
    <submittedName>
        <fullName evidence="2">Uncharacterized protein</fullName>
    </submittedName>
</protein>
<feature type="region of interest" description="Disordered" evidence="1">
    <location>
        <begin position="1"/>
        <end position="45"/>
    </location>
</feature>
<evidence type="ECO:0000256" key="1">
    <source>
        <dbReference type="SAM" id="MobiDB-lite"/>
    </source>
</evidence>
<dbReference type="EMBL" id="JBHSAM010000033">
    <property type="protein sequence ID" value="MFC4102367.1"/>
    <property type="molecule type" value="Genomic_DNA"/>
</dbReference>
<reference evidence="3" key="1">
    <citation type="journal article" date="2019" name="Int. J. Syst. Evol. Microbiol.">
        <title>The Global Catalogue of Microorganisms (GCM) 10K type strain sequencing project: providing services to taxonomists for standard genome sequencing and annotation.</title>
        <authorList>
            <consortium name="The Broad Institute Genomics Platform"/>
            <consortium name="The Broad Institute Genome Sequencing Center for Infectious Disease"/>
            <person name="Wu L."/>
            <person name="Ma J."/>
        </authorList>
    </citation>
    <scope>NUCLEOTIDE SEQUENCE [LARGE SCALE GENOMIC DNA]</scope>
    <source>
        <strain evidence="3">IBRC-M 10987</strain>
    </source>
</reference>
<sequence>MANNDKSRASQSSGSASAPAQRGQQKQPEQEGYDKKLDGPNQPAE</sequence>
<dbReference type="Proteomes" id="UP001595715">
    <property type="component" value="Unassembled WGS sequence"/>
</dbReference>
<dbReference type="RefSeq" id="WP_377720987.1">
    <property type="nucleotide sequence ID" value="NZ_JBHSAM010000033.1"/>
</dbReference>
<evidence type="ECO:0000313" key="2">
    <source>
        <dbReference type="EMBL" id="MFC4102367.1"/>
    </source>
</evidence>
<feature type="compositionally biased region" description="Low complexity" evidence="1">
    <location>
        <begin position="9"/>
        <end position="25"/>
    </location>
</feature>
<proteinExistence type="predicted"/>
<gene>
    <name evidence="2" type="ORF">ACFOZ8_22370</name>
</gene>
<evidence type="ECO:0000313" key="3">
    <source>
        <dbReference type="Proteomes" id="UP001595715"/>
    </source>
</evidence>
<organism evidence="2 3">
    <name type="scientific">Paenibacillus xanthanilyticus</name>
    <dbReference type="NCBI Taxonomy" id="1783531"/>
    <lineage>
        <taxon>Bacteria</taxon>
        <taxon>Bacillati</taxon>
        <taxon>Bacillota</taxon>
        <taxon>Bacilli</taxon>
        <taxon>Bacillales</taxon>
        <taxon>Paenibacillaceae</taxon>
        <taxon>Paenibacillus</taxon>
    </lineage>
</organism>
<keyword evidence="3" id="KW-1185">Reference proteome</keyword>
<name>A0ABV8K8U4_9BACL</name>
<accession>A0ABV8K8U4</accession>
<feature type="compositionally biased region" description="Basic and acidic residues" evidence="1">
    <location>
        <begin position="28"/>
        <end position="38"/>
    </location>
</feature>
<comment type="caution">
    <text evidence="2">The sequence shown here is derived from an EMBL/GenBank/DDBJ whole genome shotgun (WGS) entry which is preliminary data.</text>
</comment>